<organism evidence="15 16">
    <name type="scientific">Abeliophyllum distichum</name>
    <dbReference type="NCBI Taxonomy" id="126358"/>
    <lineage>
        <taxon>Eukaryota</taxon>
        <taxon>Viridiplantae</taxon>
        <taxon>Streptophyta</taxon>
        <taxon>Embryophyta</taxon>
        <taxon>Tracheophyta</taxon>
        <taxon>Spermatophyta</taxon>
        <taxon>Magnoliopsida</taxon>
        <taxon>eudicotyledons</taxon>
        <taxon>Gunneridae</taxon>
        <taxon>Pentapetalae</taxon>
        <taxon>asterids</taxon>
        <taxon>lamiids</taxon>
        <taxon>Lamiales</taxon>
        <taxon>Oleaceae</taxon>
        <taxon>Forsythieae</taxon>
        <taxon>Abeliophyllum</taxon>
    </lineage>
</organism>
<evidence type="ECO:0000313" key="15">
    <source>
        <dbReference type="EMBL" id="KAL2486677.1"/>
    </source>
</evidence>
<dbReference type="Proteomes" id="UP001604336">
    <property type="component" value="Unassembled WGS sequence"/>
</dbReference>
<evidence type="ECO:0000256" key="10">
    <source>
        <dbReference type="ARBA" id="ARBA00023157"/>
    </source>
</evidence>
<dbReference type="EMBL" id="JBFOLK010000009">
    <property type="protein sequence ID" value="KAL2486677.1"/>
    <property type="molecule type" value="Genomic_DNA"/>
</dbReference>
<evidence type="ECO:0000259" key="14">
    <source>
        <dbReference type="PROSITE" id="PS50873"/>
    </source>
</evidence>
<evidence type="ECO:0000256" key="11">
    <source>
        <dbReference type="PIRSR" id="PIRSR600823-3"/>
    </source>
</evidence>
<dbReference type="SUPFAM" id="SSF48113">
    <property type="entry name" value="Heme-dependent peroxidases"/>
    <property type="match status" value="2"/>
</dbReference>
<comment type="cofactor">
    <cofactor evidence="11">
        <name>Ca(2+)</name>
        <dbReference type="ChEBI" id="CHEBI:29108"/>
    </cofactor>
    <text evidence="11">Binds 2 calcium ions per subunit.</text>
</comment>
<dbReference type="FunFam" id="1.10.420.10:FF:000001">
    <property type="entry name" value="Peroxidase"/>
    <property type="match status" value="1"/>
</dbReference>
<keyword evidence="7 11" id="KW-0106">Calcium</keyword>
<dbReference type="PROSITE" id="PS50873">
    <property type="entry name" value="PEROXIDASE_4"/>
    <property type="match status" value="2"/>
</dbReference>
<keyword evidence="6 11" id="KW-0479">Metal-binding</keyword>
<evidence type="ECO:0000256" key="2">
    <source>
        <dbReference type="ARBA" id="ARBA00001970"/>
    </source>
</evidence>
<comment type="cofactor">
    <cofactor evidence="2">
        <name>heme b</name>
        <dbReference type="ChEBI" id="CHEBI:60344"/>
    </cofactor>
</comment>
<dbReference type="GO" id="GO:0140825">
    <property type="term" value="F:lactoperoxidase activity"/>
    <property type="evidence" value="ECO:0007669"/>
    <property type="project" value="UniProtKB-EC"/>
</dbReference>
<dbReference type="PANTHER" id="PTHR31517">
    <property type="match status" value="1"/>
</dbReference>
<dbReference type="InterPro" id="IPR019794">
    <property type="entry name" value="Peroxidases_AS"/>
</dbReference>
<feature type="domain" description="Plant heme peroxidase family profile" evidence="14">
    <location>
        <begin position="9"/>
        <end position="63"/>
    </location>
</feature>
<dbReference type="PROSITE" id="PS00436">
    <property type="entry name" value="PEROXIDASE_2"/>
    <property type="match status" value="1"/>
</dbReference>
<name>A0ABD1RE25_9LAMI</name>
<comment type="similarity">
    <text evidence="13">Belongs to the peroxidase family.</text>
</comment>
<reference evidence="16" key="1">
    <citation type="submission" date="2024-07" db="EMBL/GenBank/DDBJ databases">
        <title>Two chromosome-level genome assemblies of Korean endemic species Abeliophyllum distichum and Forsythia ovata (Oleaceae).</title>
        <authorList>
            <person name="Jang H."/>
        </authorList>
    </citation>
    <scope>NUCLEOTIDE SEQUENCE [LARGE SCALE GENOMIC DNA]</scope>
</reference>
<evidence type="ECO:0000256" key="4">
    <source>
        <dbReference type="ARBA" id="ARBA00022559"/>
    </source>
</evidence>
<evidence type="ECO:0000256" key="9">
    <source>
        <dbReference type="ARBA" id="ARBA00023004"/>
    </source>
</evidence>
<evidence type="ECO:0000256" key="3">
    <source>
        <dbReference type="ARBA" id="ARBA00012313"/>
    </source>
</evidence>
<keyword evidence="5" id="KW-0349">Heme</keyword>
<feature type="disulfide bond" evidence="12">
    <location>
        <begin position="89"/>
        <end position="121"/>
    </location>
</feature>
<dbReference type="PRINTS" id="PR00458">
    <property type="entry name" value="PEROXIDASE"/>
</dbReference>
<comment type="catalytic activity">
    <reaction evidence="1">
        <text>2 a phenolic donor + H2O2 = 2 a phenolic radical donor + 2 H2O</text>
        <dbReference type="Rhea" id="RHEA:56136"/>
        <dbReference type="ChEBI" id="CHEBI:15377"/>
        <dbReference type="ChEBI" id="CHEBI:16240"/>
        <dbReference type="ChEBI" id="CHEBI:139520"/>
        <dbReference type="ChEBI" id="CHEBI:139521"/>
        <dbReference type="EC" id="1.11.1.7"/>
    </reaction>
</comment>
<keyword evidence="9" id="KW-0408">Iron</keyword>
<dbReference type="GO" id="GO:0046872">
    <property type="term" value="F:metal ion binding"/>
    <property type="evidence" value="ECO:0007669"/>
    <property type="project" value="UniProtKB-KW"/>
</dbReference>
<feature type="binding site" evidence="11">
    <location>
        <position position="141"/>
    </location>
    <ligand>
        <name>Ca(2+)</name>
        <dbReference type="ChEBI" id="CHEBI:29108"/>
        <label>2</label>
    </ligand>
</feature>
<keyword evidence="4 15" id="KW-0575">Peroxidase</keyword>
<gene>
    <name evidence="15" type="ORF">Adt_31433</name>
</gene>
<dbReference type="InterPro" id="IPR010255">
    <property type="entry name" value="Haem_peroxidase_sf"/>
</dbReference>
<evidence type="ECO:0000256" key="5">
    <source>
        <dbReference type="ARBA" id="ARBA00022617"/>
    </source>
</evidence>
<dbReference type="Gene3D" id="1.10.420.10">
    <property type="entry name" value="Peroxidase, domain 2"/>
    <property type="match status" value="1"/>
</dbReference>
<dbReference type="PRINTS" id="PR00461">
    <property type="entry name" value="PLPEROXIDASE"/>
</dbReference>
<evidence type="ECO:0000256" key="6">
    <source>
        <dbReference type="ARBA" id="ARBA00022723"/>
    </source>
</evidence>
<evidence type="ECO:0000256" key="8">
    <source>
        <dbReference type="ARBA" id="ARBA00023002"/>
    </source>
</evidence>
<protein>
    <recommendedName>
        <fullName evidence="3">peroxidase</fullName>
        <ecNumber evidence="3">1.11.1.7</ecNumber>
    </recommendedName>
</protein>
<evidence type="ECO:0000313" key="16">
    <source>
        <dbReference type="Proteomes" id="UP001604336"/>
    </source>
</evidence>
<evidence type="ECO:0000256" key="1">
    <source>
        <dbReference type="ARBA" id="ARBA00000189"/>
    </source>
</evidence>
<feature type="binding site" evidence="11">
    <location>
        <position position="133"/>
    </location>
    <ligand>
        <name>Ca(2+)</name>
        <dbReference type="ChEBI" id="CHEBI:29108"/>
        <label>2</label>
    </ligand>
</feature>
<comment type="caution">
    <text evidence="15">The sequence shown here is derived from an EMBL/GenBank/DDBJ whole genome shotgun (WGS) entry which is preliminary data.</text>
</comment>
<evidence type="ECO:0000256" key="12">
    <source>
        <dbReference type="PIRSR" id="PIRSR600823-5"/>
    </source>
</evidence>
<dbReference type="InterPro" id="IPR002016">
    <property type="entry name" value="Haem_peroxidase"/>
</dbReference>
<proteinExistence type="inferred from homology"/>
<sequence length="190" mass="21353">MPHVSYAASLKVGFYQKSCPSAEHIVKESVAKAISKNPGIAAGLIRLHFHDCFVRYCMRSLIMLYRVVMLPYFLNRLLLIPLGFRISQCQSFADRLYSFNTTHAQDPSLDPKFASSLKRKCPKSVTNSRVNLDVAIPNKLDNQYYKNLEKKMGLLSSDQTVENSGLTANIVAKYVNNPILWAADFAASMI</sequence>
<dbReference type="InterPro" id="IPR000823">
    <property type="entry name" value="Peroxidase_pln"/>
</dbReference>
<dbReference type="EC" id="1.11.1.7" evidence="3"/>
<evidence type="ECO:0000256" key="7">
    <source>
        <dbReference type="ARBA" id="ARBA00022837"/>
    </source>
</evidence>
<keyword evidence="16" id="KW-1185">Reference proteome</keyword>
<dbReference type="PANTHER" id="PTHR31517:SF89">
    <property type="entry name" value="PEROXIDASE"/>
    <property type="match status" value="1"/>
</dbReference>
<keyword evidence="10 12" id="KW-1015">Disulfide bond</keyword>
<accession>A0ABD1RE25</accession>
<dbReference type="AlphaFoldDB" id="A0ABD1RE25"/>
<evidence type="ECO:0000256" key="13">
    <source>
        <dbReference type="RuleBase" id="RU004241"/>
    </source>
</evidence>
<keyword evidence="8" id="KW-0560">Oxidoreductase</keyword>
<dbReference type="Gene3D" id="1.10.520.10">
    <property type="match status" value="1"/>
</dbReference>
<dbReference type="Pfam" id="PF00141">
    <property type="entry name" value="peroxidase"/>
    <property type="match status" value="2"/>
</dbReference>
<feature type="domain" description="Plant heme peroxidase family profile" evidence="14">
    <location>
        <begin position="87"/>
        <end position="190"/>
    </location>
</feature>